<feature type="transmembrane region" description="Helical" evidence="1">
    <location>
        <begin position="57"/>
        <end position="80"/>
    </location>
</feature>
<feature type="transmembrane region" description="Helical" evidence="1">
    <location>
        <begin position="139"/>
        <end position="163"/>
    </location>
</feature>
<evidence type="ECO:0008006" key="4">
    <source>
        <dbReference type="Google" id="ProtNLM"/>
    </source>
</evidence>
<dbReference type="Proteomes" id="UP001527866">
    <property type="component" value="Unassembled WGS sequence"/>
</dbReference>
<reference evidence="2 3" key="1">
    <citation type="submission" date="2023-01" db="EMBL/GenBank/DDBJ databases">
        <title>Draft genome sequence of Nocardiopsis sp. RSe5-2 isolated from halophytes.</title>
        <authorList>
            <person name="Duangmal K."/>
            <person name="Chantavorakit T."/>
        </authorList>
    </citation>
    <scope>NUCLEOTIDE SEQUENCE [LARGE SCALE GENOMIC DNA]</scope>
    <source>
        <strain evidence="2 3">RSe5-2</strain>
    </source>
</reference>
<name>A0ABT4UC83_9ACTN</name>
<evidence type="ECO:0000313" key="2">
    <source>
        <dbReference type="EMBL" id="MDA2814523.1"/>
    </source>
</evidence>
<dbReference type="RefSeq" id="WP_270689948.1">
    <property type="nucleotide sequence ID" value="NZ_JAQFWQ010000126.1"/>
</dbReference>
<organism evidence="2 3">
    <name type="scientific">Nocardiopsis endophytica</name>
    <dbReference type="NCBI Taxonomy" id="3018445"/>
    <lineage>
        <taxon>Bacteria</taxon>
        <taxon>Bacillati</taxon>
        <taxon>Actinomycetota</taxon>
        <taxon>Actinomycetes</taxon>
        <taxon>Streptosporangiales</taxon>
        <taxon>Nocardiopsidaceae</taxon>
        <taxon>Nocardiopsis</taxon>
    </lineage>
</organism>
<keyword evidence="1" id="KW-1133">Transmembrane helix</keyword>
<keyword evidence="1" id="KW-0812">Transmembrane</keyword>
<feature type="transmembrane region" description="Helical" evidence="1">
    <location>
        <begin position="170"/>
        <end position="194"/>
    </location>
</feature>
<evidence type="ECO:0000313" key="3">
    <source>
        <dbReference type="Proteomes" id="UP001527866"/>
    </source>
</evidence>
<feature type="transmembrane region" description="Helical" evidence="1">
    <location>
        <begin position="107"/>
        <end position="133"/>
    </location>
</feature>
<evidence type="ECO:0000256" key="1">
    <source>
        <dbReference type="SAM" id="Phobius"/>
    </source>
</evidence>
<sequence>MIRDDPSLATVTALDLARLRRGFPFWLSLVLPFALVLPLGVVAALSPEGLAGDVWGVWSGVTLMFWGLFLPMGAALYAGLSVRTDRDARRAMYAYAFPRRRLFLGRYLALLVHGLGSALLLTALLGAAGLVLAGPREAALVPAGVLLPWVGAAATLALCLAAAERWGTGAAVGIGVLGTLLGGTVADTAAWWFLPVVWPMRAVVPLAGVEASGVPLEPGDPLLSLAPLPLVAALSAGLAAVLLAAGAHHVDRKEL</sequence>
<dbReference type="EMBL" id="JAQFWQ010000126">
    <property type="protein sequence ID" value="MDA2814523.1"/>
    <property type="molecule type" value="Genomic_DNA"/>
</dbReference>
<gene>
    <name evidence="2" type="ORF">O4J56_28020</name>
</gene>
<keyword evidence="3" id="KW-1185">Reference proteome</keyword>
<keyword evidence="1" id="KW-0472">Membrane</keyword>
<accession>A0ABT4UC83</accession>
<feature type="transmembrane region" description="Helical" evidence="1">
    <location>
        <begin position="222"/>
        <end position="245"/>
    </location>
</feature>
<comment type="caution">
    <text evidence="2">The sequence shown here is derived from an EMBL/GenBank/DDBJ whole genome shotgun (WGS) entry which is preliminary data.</text>
</comment>
<protein>
    <recommendedName>
        <fullName evidence="4">Lantibiotic ABC transporter permease</fullName>
    </recommendedName>
</protein>
<feature type="transmembrane region" description="Helical" evidence="1">
    <location>
        <begin position="25"/>
        <end position="45"/>
    </location>
</feature>
<proteinExistence type="predicted"/>